<keyword evidence="3" id="KW-1185">Reference proteome</keyword>
<feature type="transmembrane region" description="Helical" evidence="1">
    <location>
        <begin position="275"/>
        <end position="291"/>
    </location>
</feature>
<feature type="transmembrane region" description="Helical" evidence="1">
    <location>
        <begin position="246"/>
        <end position="263"/>
    </location>
</feature>
<evidence type="ECO:0000313" key="3">
    <source>
        <dbReference type="Proteomes" id="UP000540989"/>
    </source>
</evidence>
<dbReference type="RefSeq" id="WP_184224218.1">
    <property type="nucleotide sequence ID" value="NZ_JACHIP010000038.1"/>
</dbReference>
<protein>
    <recommendedName>
        <fullName evidence="4">Dolichyl-phosphate-mannose-protein mannosyltransferase</fullName>
    </recommendedName>
</protein>
<sequence>MHYIAFLMDRGMAPYRDVIDVNMPGTYGTEWAVMHVFGPNAMAWRIWDIFLACAATGAMMVIAKPVDRLAGLFGGGLFFLLHGRDGIAELGQRDLLMATALLWSTALLIRSARKRSFLCLALGGLLAGFATTVKPTSVLFWLAMISFIAIQDNGPSKVRWKFFVIGSGAMLVAPLTAALALYRIHALAAFWNILTGLIPYHNAMFRLPATYFASHLIPSTLLPLSLTMLTIICLRPRRGMEFVSRDEALILIGVVCGAVSFWVQRKAFSYHRYPMNAFLILLVSLVLFKAIRDRNATTTVRGLAMAGVALGAFVLAPQCLVRVHELSSSPNDFSNLLQRDLLRLGGLDGKVQCIDFTSGCTTTLYRMRLVPATGFLYDCYAYGPDTNAVVREYRESFWRELTRRPPAVMVVSNQSCSASETDGFKKLERWPALADMIRDQYVLEKEVIPPDAVRWVRQVAVPHRYRIYLRR</sequence>
<evidence type="ECO:0000256" key="1">
    <source>
        <dbReference type="SAM" id="Phobius"/>
    </source>
</evidence>
<keyword evidence="1" id="KW-0812">Transmembrane</keyword>
<evidence type="ECO:0008006" key="4">
    <source>
        <dbReference type="Google" id="ProtNLM"/>
    </source>
</evidence>
<organism evidence="2 3">
    <name type="scientific">Granulicella aggregans</name>
    <dbReference type="NCBI Taxonomy" id="474949"/>
    <lineage>
        <taxon>Bacteria</taxon>
        <taxon>Pseudomonadati</taxon>
        <taxon>Acidobacteriota</taxon>
        <taxon>Terriglobia</taxon>
        <taxon>Terriglobales</taxon>
        <taxon>Acidobacteriaceae</taxon>
        <taxon>Granulicella</taxon>
    </lineage>
</organism>
<keyword evidence="1" id="KW-0472">Membrane</keyword>
<dbReference type="Proteomes" id="UP000540989">
    <property type="component" value="Unassembled WGS sequence"/>
</dbReference>
<gene>
    <name evidence="2" type="ORF">HDF16_006096</name>
</gene>
<feature type="transmembrane region" description="Helical" evidence="1">
    <location>
        <begin position="44"/>
        <end position="63"/>
    </location>
</feature>
<accession>A0A7W7ZK26</accession>
<feature type="transmembrane region" description="Helical" evidence="1">
    <location>
        <begin position="117"/>
        <end position="150"/>
    </location>
</feature>
<reference evidence="2 3" key="1">
    <citation type="submission" date="2020-08" db="EMBL/GenBank/DDBJ databases">
        <title>Genomic Encyclopedia of Type Strains, Phase IV (KMG-V): Genome sequencing to study the core and pangenomes of soil and plant-associated prokaryotes.</title>
        <authorList>
            <person name="Whitman W."/>
        </authorList>
    </citation>
    <scope>NUCLEOTIDE SEQUENCE [LARGE SCALE GENOMIC DNA]</scope>
    <source>
        <strain evidence="2 3">M8UP14</strain>
    </source>
</reference>
<keyword evidence="1" id="KW-1133">Transmembrane helix</keyword>
<evidence type="ECO:0000313" key="2">
    <source>
        <dbReference type="EMBL" id="MBB5061360.1"/>
    </source>
</evidence>
<proteinExistence type="predicted"/>
<feature type="transmembrane region" description="Helical" evidence="1">
    <location>
        <begin position="162"/>
        <end position="182"/>
    </location>
</feature>
<name>A0A7W7ZK26_9BACT</name>
<feature type="transmembrane region" description="Helical" evidence="1">
    <location>
        <begin position="215"/>
        <end position="234"/>
    </location>
</feature>
<dbReference type="AlphaFoldDB" id="A0A7W7ZK26"/>
<dbReference type="EMBL" id="JACHIP010000038">
    <property type="protein sequence ID" value="MBB5061360.1"/>
    <property type="molecule type" value="Genomic_DNA"/>
</dbReference>
<comment type="caution">
    <text evidence="2">The sequence shown here is derived from an EMBL/GenBank/DDBJ whole genome shotgun (WGS) entry which is preliminary data.</text>
</comment>